<dbReference type="InterPro" id="IPR001789">
    <property type="entry name" value="Sig_transdc_resp-reg_receiver"/>
</dbReference>
<comment type="caution">
    <text evidence="10">The sequence shown here is derived from an EMBL/GenBank/DDBJ whole genome shotgun (WGS) entry which is preliminary data.</text>
</comment>
<reference evidence="10" key="1">
    <citation type="journal article" date="2014" name="Int. J. Syst. Evol. Microbiol.">
        <title>Complete genome sequence of Corynebacterium casei LMG S-19264T (=DSM 44701T), isolated from a smear-ripened cheese.</title>
        <authorList>
            <consortium name="US DOE Joint Genome Institute (JGI-PGF)"/>
            <person name="Walter F."/>
            <person name="Albersmeier A."/>
            <person name="Kalinowski J."/>
            <person name="Ruckert C."/>
        </authorList>
    </citation>
    <scope>NUCLEOTIDE SEQUENCE</scope>
    <source>
        <strain evidence="10">KCTC 23224</strain>
    </source>
</reference>
<dbReference type="Proteomes" id="UP000642809">
    <property type="component" value="Unassembled WGS sequence"/>
</dbReference>
<keyword evidence="1 6" id="KW-0597">Phosphoprotein</keyword>
<keyword evidence="2" id="KW-0902">Two-component regulatory system</keyword>
<dbReference type="RefSeq" id="WP_189580275.1">
    <property type="nucleotide sequence ID" value="NZ_BMYF01000008.1"/>
</dbReference>
<dbReference type="GO" id="GO:0005829">
    <property type="term" value="C:cytosol"/>
    <property type="evidence" value="ECO:0007669"/>
    <property type="project" value="TreeGrafter"/>
</dbReference>
<protein>
    <submittedName>
        <fullName evidence="10">DNA-binding response regulator</fullName>
    </submittedName>
</protein>
<evidence type="ECO:0000259" key="8">
    <source>
        <dbReference type="PROSITE" id="PS50110"/>
    </source>
</evidence>
<reference evidence="10" key="2">
    <citation type="submission" date="2020-09" db="EMBL/GenBank/DDBJ databases">
        <authorList>
            <person name="Sun Q."/>
            <person name="Kim S."/>
        </authorList>
    </citation>
    <scope>NUCLEOTIDE SEQUENCE</scope>
    <source>
        <strain evidence="10">KCTC 23224</strain>
    </source>
</reference>
<dbReference type="Pfam" id="PF00486">
    <property type="entry name" value="Trans_reg_C"/>
    <property type="match status" value="1"/>
</dbReference>
<keyword evidence="3" id="KW-0805">Transcription regulation</keyword>
<dbReference type="AlphaFoldDB" id="A0A8J3CWI5"/>
<dbReference type="PROSITE" id="PS50110">
    <property type="entry name" value="RESPONSE_REGULATORY"/>
    <property type="match status" value="1"/>
</dbReference>
<dbReference type="Pfam" id="PF00072">
    <property type="entry name" value="Response_reg"/>
    <property type="match status" value="1"/>
</dbReference>
<dbReference type="PANTHER" id="PTHR48111:SF40">
    <property type="entry name" value="PHOSPHATE REGULON TRANSCRIPTIONAL REGULATORY PROTEIN PHOB"/>
    <property type="match status" value="1"/>
</dbReference>
<evidence type="ECO:0000256" key="4">
    <source>
        <dbReference type="ARBA" id="ARBA00023125"/>
    </source>
</evidence>
<accession>A0A8J3CWI5</accession>
<feature type="modified residue" description="4-aspartylphosphate" evidence="6">
    <location>
        <position position="54"/>
    </location>
</feature>
<evidence type="ECO:0000256" key="5">
    <source>
        <dbReference type="ARBA" id="ARBA00023163"/>
    </source>
</evidence>
<dbReference type="Gene3D" id="1.10.10.10">
    <property type="entry name" value="Winged helix-like DNA-binding domain superfamily/Winged helix DNA-binding domain"/>
    <property type="match status" value="1"/>
</dbReference>
<evidence type="ECO:0000256" key="2">
    <source>
        <dbReference type="ARBA" id="ARBA00023012"/>
    </source>
</evidence>
<dbReference type="SUPFAM" id="SSF52172">
    <property type="entry name" value="CheY-like"/>
    <property type="match status" value="1"/>
</dbReference>
<dbReference type="GO" id="GO:0000156">
    <property type="term" value="F:phosphorelay response regulator activity"/>
    <property type="evidence" value="ECO:0007669"/>
    <property type="project" value="TreeGrafter"/>
</dbReference>
<dbReference type="SMART" id="SM00448">
    <property type="entry name" value="REC"/>
    <property type="match status" value="1"/>
</dbReference>
<dbReference type="PANTHER" id="PTHR48111">
    <property type="entry name" value="REGULATOR OF RPOS"/>
    <property type="match status" value="1"/>
</dbReference>
<evidence type="ECO:0000256" key="7">
    <source>
        <dbReference type="PROSITE-ProRule" id="PRU01091"/>
    </source>
</evidence>
<dbReference type="CDD" id="cd00383">
    <property type="entry name" value="trans_reg_C"/>
    <property type="match status" value="1"/>
</dbReference>
<feature type="domain" description="Response regulatory" evidence="8">
    <location>
        <begin position="5"/>
        <end position="119"/>
    </location>
</feature>
<dbReference type="SMART" id="SM00862">
    <property type="entry name" value="Trans_reg_C"/>
    <property type="match status" value="1"/>
</dbReference>
<dbReference type="CDD" id="cd17574">
    <property type="entry name" value="REC_OmpR"/>
    <property type="match status" value="1"/>
</dbReference>
<dbReference type="GO" id="GO:0032993">
    <property type="term" value="C:protein-DNA complex"/>
    <property type="evidence" value="ECO:0007669"/>
    <property type="project" value="TreeGrafter"/>
</dbReference>
<dbReference type="FunFam" id="3.40.50.2300:FF:000001">
    <property type="entry name" value="DNA-binding response regulator PhoB"/>
    <property type="match status" value="1"/>
</dbReference>
<dbReference type="InterPro" id="IPR036388">
    <property type="entry name" value="WH-like_DNA-bd_sf"/>
</dbReference>
<keyword evidence="4 7" id="KW-0238">DNA-binding</keyword>
<dbReference type="Gene3D" id="3.40.50.2300">
    <property type="match status" value="1"/>
</dbReference>
<feature type="DNA-binding region" description="OmpR/PhoB-type" evidence="7">
    <location>
        <begin position="129"/>
        <end position="226"/>
    </location>
</feature>
<dbReference type="GO" id="GO:0006355">
    <property type="term" value="P:regulation of DNA-templated transcription"/>
    <property type="evidence" value="ECO:0007669"/>
    <property type="project" value="InterPro"/>
</dbReference>
<keyword evidence="5" id="KW-0804">Transcription</keyword>
<dbReference type="GO" id="GO:0000976">
    <property type="term" value="F:transcription cis-regulatory region binding"/>
    <property type="evidence" value="ECO:0007669"/>
    <property type="project" value="TreeGrafter"/>
</dbReference>
<evidence type="ECO:0000313" key="11">
    <source>
        <dbReference type="Proteomes" id="UP000642809"/>
    </source>
</evidence>
<dbReference type="InterPro" id="IPR001867">
    <property type="entry name" value="OmpR/PhoB-type_DNA-bd"/>
</dbReference>
<dbReference type="EMBL" id="BMYF01000008">
    <property type="protein sequence ID" value="GHB34926.1"/>
    <property type="molecule type" value="Genomic_DNA"/>
</dbReference>
<evidence type="ECO:0000256" key="1">
    <source>
        <dbReference type="ARBA" id="ARBA00022553"/>
    </source>
</evidence>
<gene>
    <name evidence="10" type="ORF">GCM10008106_15340</name>
</gene>
<dbReference type="InterPro" id="IPR011006">
    <property type="entry name" value="CheY-like_superfamily"/>
</dbReference>
<evidence type="ECO:0000256" key="6">
    <source>
        <dbReference type="PROSITE-ProRule" id="PRU00169"/>
    </source>
</evidence>
<proteinExistence type="predicted"/>
<name>A0A8J3CWI5_9BACT</name>
<organism evidence="10 11">
    <name type="scientific">Mongoliitalea lutea</name>
    <dbReference type="NCBI Taxonomy" id="849756"/>
    <lineage>
        <taxon>Bacteria</taxon>
        <taxon>Pseudomonadati</taxon>
        <taxon>Bacteroidota</taxon>
        <taxon>Cytophagia</taxon>
        <taxon>Cytophagales</taxon>
        <taxon>Cyclobacteriaceae</taxon>
        <taxon>Mongoliitalea</taxon>
    </lineage>
</organism>
<evidence type="ECO:0000259" key="9">
    <source>
        <dbReference type="PROSITE" id="PS51755"/>
    </source>
</evidence>
<dbReference type="InterPro" id="IPR039420">
    <property type="entry name" value="WalR-like"/>
</dbReference>
<evidence type="ECO:0000313" key="10">
    <source>
        <dbReference type="EMBL" id="GHB34926.1"/>
    </source>
</evidence>
<keyword evidence="11" id="KW-1185">Reference proteome</keyword>
<sequence length="227" mass="26439">MRKIDILLVEDEKALAFLVKESLEEKGFEVLHAHDGQEALDLFYQHEFYLILLDIAMPKVNGLKVLSIIRSTHPEIPILMLTARVKSEDAVKALTLGANDYIRKPFNFEELLARINRNLKTHRQTNETSNKLTFSSFTLDKTNFTLIHKSGVQKLTYKEVELLAFFIININNVIEKEMFFYQVWGNDELFVSRTLDVFVSRLRKYLKVEPSIEIQNIRGIGYRMVVN</sequence>
<evidence type="ECO:0000256" key="3">
    <source>
        <dbReference type="ARBA" id="ARBA00023015"/>
    </source>
</evidence>
<dbReference type="PROSITE" id="PS51755">
    <property type="entry name" value="OMPR_PHOB"/>
    <property type="match status" value="1"/>
</dbReference>
<feature type="domain" description="OmpR/PhoB-type" evidence="9">
    <location>
        <begin position="129"/>
        <end position="226"/>
    </location>
</feature>